<organism evidence="2 3">
    <name type="scientific">Adonisia turfae CCMR0081</name>
    <dbReference type="NCBI Taxonomy" id="2292702"/>
    <lineage>
        <taxon>Bacteria</taxon>
        <taxon>Bacillati</taxon>
        <taxon>Cyanobacteriota</taxon>
        <taxon>Adonisia</taxon>
        <taxon>Adonisia turfae</taxon>
    </lineage>
</organism>
<dbReference type="InterPro" id="IPR005149">
    <property type="entry name" value="Tscrpt_reg_PadR_N"/>
</dbReference>
<name>A0A6M0RFL4_9CYAN</name>
<keyword evidence="3" id="KW-1185">Reference proteome</keyword>
<dbReference type="EMBL" id="QXHD01000003">
    <property type="protein sequence ID" value="NEZ54542.1"/>
    <property type="molecule type" value="Genomic_DNA"/>
</dbReference>
<gene>
    <name evidence="2" type="ORF">DXZ20_02300</name>
</gene>
<dbReference type="PANTHER" id="PTHR33169:SF14">
    <property type="entry name" value="TRANSCRIPTIONAL REGULATOR RV3488"/>
    <property type="match status" value="1"/>
</dbReference>
<comment type="caution">
    <text evidence="2">The sequence shown here is derived from an EMBL/GenBank/DDBJ whole genome shotgun (WGS) entry which is preliminary data.</text>
</comment>
<dbReference type="SUPFAM" id="SSF46785">
    <property type="entry name" value="Winged helix' DNA-binding domain"/>
    <property type="match status" value="1"/>
</dbReference>
<evidence type="ECO:0000259" key="1">
    <source>
        <dbReference type="Pfam" id="PF03551"/>
    </source>
</evidence>
<dbReference type="PANTHER" id="PTHR33169">
    <property type="entry name" value="PADR-FAMILY TRANSCRIPTIONAL REGULATOR"/>
    <property type="match status" value="1"/>
</dbReference>
<dbReference type="AlphaFoldDB" id="A0A6M0RFL4"/>
<sequence length="109" mass="12404">MGDQNLSLTPNQEIILSALRLRRRYGLEIIEAIENSGGKQIGFNSLYPNLKKLEQKGFVKSEWGDELPEEHTGARRKYYRITGTGVQALDAKRQQLENVAHWIPEPKGV</sequence>
<dbReference type="Proteomes" id="UP000481033">
    <property type="component" value="Unassembled WGS sequence"/>
</dbReference>
<dbReference type="InterPro" id="IPR036390">
    <property type="entry name" value="WH_DNA-bd_sf"/>
</dbReference>
<proteinExistence type="predicted"/>
<reference evidence="2 3" key="1">
    <citation type="journal article" date="2020" name="Microb. Ecol.">
        <title>Ecogenomics of the Marine Benthic Filamentous Cyanobacterium Adonisia.</title>
        <authorList>
            <person name="Walter J.M."/>
            <person name="Coutinho F.H."/>
            <person name="Leomil L."/>
            <person name="Hargreaves P.I."/>
            <person name="Campeao M.E."/>
            <person name="Vieira V.V."/>
            <person name="Silva B.S."/>
            <person name="Fistarol G.O."/>
            <person name="Salomon P.S."/>
            <person name="Sawabe T."/>
            <person name="Mino S."/>
            <person name="Hosokawa M."/>
            <person name="Miyashita H."/>
            <person name="Maruyama F."/>
            <person name="van Verk M.C."/>
            <person name="Dutilh B.E."/>
            <person name="Thompson C.C."/>
            <person name="Thompson F.L."/>
        </authorList>
    </citation>
    <scope>NUCLEOTIDE SEQUENCE [LARGE SCALE GENOMIC DNA]</scope>
    <source>
        <strain evidence="2 3">CCMR0081</strain>
    </source>
</reference>
<evidence type="ECO:0000313" key="2">
    <source>
        <dbReference type="EMBL" id="NEZ54542.1"/>
    </source>
</evidence>
<accession>A0A6M0RFL4</accession>
<dbReference type="InterPro" id="IPR036388">
    <property type="entry name" value="WH-like_DNA-bd_sf"/>
</dbReference>
<protein>
    <submittedName>
        <fullName evidence="2">PadR family transcriptional regulator</fullName>
    </submittedName>
</protein>
<feature type="domain" description="Transcription regulator PadR N-terminal" evidence="1">
    <location>
        <begin position="15"/>
        <end position="90"/>
    </location>
</feature>
<dbReference type="RefSeq" id="WP_163669492.1">
    <property type="nucleotide sequence ID" value="NZ_QXHD01000003.1"/>
</dbReference>
<dbReference type="Gene3D" id="1.10.10.10">
    <property type="entry name" value="Winged helix-like DNA-binding domain superfamily/Winged helix DNA-binding domain"/>
    <property type="match status" value="1"/>
</dbReference>
<dbReference type="InterPro" id="IPR052509">
    <property type="entry name" value="Metal_resp_DNA-bind_regulator"/>
</dbReference>
<dbReference type="Pfam" id="PF03551">
    <property type="entry name" value="PadR"/>
    <property type="match status" value="1"/>
</dbReference>
<evidence type="ECO:0000313" key="3">
    <source>
        <dbReference type="Proteomes" id="UP000481033"/>
    </source>
</evidence>